<dbReference type="KEGG" id="dtp:JZK55_23690"/>
<reference evidence="2 3" key="1">
    <citation type="submission" date="2020-03" db="EMBL/GenBank/DDBJ databases">
        <title>Complete genome sequences of two sulfur-disproportionating bacterial strains T55J and Mzg5.</title>
        <authorList>
            <person name="Umezawa K."/>
            <person name="Kojima H."/>
            <person name="Kato Y."/>
            <person name="Fukui M."/>
        </authorList>
    </citation>
    <scope>NUCLEOTIDE SEQUENCE [LARGE SCALE GENOMIC DNA]</scope>
    <source>
        <strain evidence="2 3">T55J</strain>
    </source>
</reference>
<evidence type="ECO:0000313" key="3">
    <source>
        <dbReference type="Proteomes" id="UP000516360"/>
    </source>
</evidence>
<proteinExistence type="predicted"/>
<dbReference type="Proteomes" id="UP000516360">
    <property type="component" value="Chromosome"/>
</dbReference>
<feature type="transmembrane region" description="Helical" evidence="1">
    <location>
        <begin position="137"/>
        <end position="160"/>
    </location>
</feature>
<keyword evidence="1" id="KW-1133">Transmembrane helix</keyword>
<accession>A0A7G1H6R2</accession>
<evidence type="ECO:0000256" key="1">
    <source>
        <dbReference type="SAM" id="Phobius"/>
    </source>
</evidence>
<evidence type="ECO:0000313" key="2">
    <source>
        <dbReference type="EMBL" id="BCB97447.1"/>
    </source>
</evidence>
<dbReference type="RefSeq" id="WP_203472573.1">
    <property type="nucleotide sequence ID" value="NZ_AP022873.1"/>
</dbReference>
<keyword evidence="3" id="KW-1185">Reference proteome</keyword>
<feature type="transmembrane region" description="Helical" evidence="1">
    <location>
        <begin position="84"/>
        <end position="103"/>
    </location>
</feature>
<protein>
    <recommendedName>
        <fullName evidence="4">Rod shape-determining protein MreD</fullName>
    </recommendedName>
</protein>
<dbReference type="EMBL" id="AP022873">
    <property type="protein sequence ID" value="BCB97447.1"/>
    <property type="molecule type" value="Genomic_DNA"/>
</dbReference>
<keyword evidence="1" id="KW-0472">Membrane</keyword>
<dbReference type="AlphaFoldDB" id="A0A7G1H6R2"/>
<name>A0A7G1H6R2_9BACT</name>
<organism evidence="2 3">
    <name type="scientific">Dissulfurispira thermophila</name>
    <dbReference type="NCBI Taxonomy" id="2715679"/>
    <lineage>
        <taxon>Bacteria</taxon>
        <taxon>Pseudomonadati</taxon>
        <taxon>Nitrospirota</taxon>
        <taxon>Thermodesulfovibrionia</taxon>
        <taxon>Thermodesulfovibrionales</taxon>
        <taxon>Dissulfurispiraceae</taxon>
        <taxon>Dissulfurispira</taxon>
    </lineage>
</organism>
<sequence>MKSTFKIVFFIFLTFLIQTQISIAGRPLNLSVVMVYFFGLRSLSRHFRTDIYFGNRAEIKSMIFGALVGLVEDMLTGSIIGPNFFSKGLIGFLTVVIFTEVVFKWTLFLGVIILAFFTMLDEIIVAGFRVIFTGMNINIIDVLKTTVMQIVVSIPFGIILKPKKFRLTS</sequence>
<feature type="transmembrane region" description="Helical" evidence="1">
    <location>
        <begin position="108"/>
        <end position="131"/>
    </location>
</feature>
<gene>
    <name evidence="2" type="ORF">JZK55_23690</name>
</gene>
<evidence type="ECO:0008006" key="4">
    <source>
        <dbReference type="Google" id="ProtNLM"/>
    </source>
</evidence>
<keyword evidence="1" id="KW-0812">Transmembrane</keyword>